<keyword evidence="11" id="KW-1185">Reference proteome</keyword>
<feature type="transmembrane region" description="Helical" evidence="9">
    <location>
        <begin position="144"/>
        <end position="165"/>
    </location>
</feature>
<dbReference type="RefSeq" id="XP_032832647.1">
    <property type="nucleotide sequence ID" value="XM_032976756.1"/>
</dbReference>
<name>A0AAJ7UAH1_PETMA</name>
<evidence type="ECO:0000256" key="10">
    <source>
        <dbReference type="SAM" id="SignalP"/>
    </source>
</evidence>
<evidence type="ECO:0000256" key="4">
    <source>
        <dbReference type="ARBA" id="ARBA00022729"/>
    </source>
</evidence>
<accession>A0AAJ7UAH1</accession>
<organism evidence="11 12">
    <name type="scientific">Petromyzon marinus</name>
    <name type="common">Sea lamprey</name>
    <dbReference type="NCBI Taxonomy" id="7757"/>
    <lineage>
        <taxon>Eukaryota</taxon>
        <taxon>Metazoa</taxon>
        <taxon>Chordata</taxon>
        <taxon>Craniata</taxon>
        <taxon>Vertebrata</taxon>
        <taxon>Cyclostomata</taxon>
        <taxon>Hyperoartia</taxon>
        <taxon>Petromyzontiformes</taxon>
        <taxon>Petromyzontidae</taxon>
        <taxon>Petromyzon</taxon>
    </lineage>
</organism>
<evidence type="ECO:0000313" key="12">
    <source>
        <dbReference type="RefSeq" id="XP_032832647.1"/>
    </source>
</evidence>
<evidence type="ECO:0000313" key="11">
    <source>
        <dbReference type="Proteomes" id="UP001318040"/>
    </source>
</evidence>
<evidence type="ECO:0000256" key="9">
    <source>
        <dbReference type="SAM" id="Phobius"/>
    </source>
</evidence>
<dbReference type="PANTHER" id="PTHR11337:SF8">
    <property type="entry name" value="VISGUN, ISOFORM E"/>
    <property type="match status" value="1"/>
</dbReference>
<evidence type="ECO:0000256" key="3">
    <source>
        <dbReference type="ARBA" id="ARBA00022692"/>
    </source>
</evidence>
<keyword evidence="5 9" id="KW-1133">Transmembrane helix</keyword>
<dbReference type="GO" id="GO:0016020">
    <property type="term" value="C:membrane"/>
    <property type="evidence" value="ECO:0007669"/>
    <property type="project" value="UniProtKB-SubCell"/>
</dbReference>
<dbReference type="AlphaFoldDB" id="A0AAJ7UAH1"/>
<feature type="compositionally biased region" description="Polar residues" evidence="8">
    <location>
        <begin position="67"/>
        <end position="103"/>
    </location>
</feature>
<evidence type="ECO:0000256" key="5">
    <source>
        <dbReference type="ARBA" id="ARBA00022989"/>
    </source>
</evidence>
<evidence type="ECO:0000256" key="8">
    <source>
        <dbReference type="SAM" id="MobiDB-lite"/>
    </source>
</evidence>
<sequence length="185" mass="18212">MRTRGSSAFAWALLAVVLTASDSHGVGAGASSSVPPATTADASTAFVPNVTVARTTGNGTLAPPTAANVTHSAKPSPANSTVPPSTAGPQNASTAASSVIPTNATNGTTASPAAFSTAPVHASSTAAAAGGVVPSDGSVRSFDAVSFVGGVVLAVAVQALLFFAFKYFRTRNPRYQHLGDTDAII</sequence>
<keyword evidence="3 9" id="KW-0812">Transmembrane</keyword>
<proteinExistence type="inferred from homology"/>
<evidence type="ECO:0000256" key="2">
    <source>
        <dbReference type="ARBA" id="ARBA00005341"/>
    </source>
</evidence>
<dbReference type="Proteomes" id="UP001318040">
    <property type="component" value="Chromosome 60"/>
</dbReference>
<comment type="subcellular location">
    <subcellularLocation>
        <location evidence="1">Membrane</location>
        <topology evidence="1">Single-pass type I membrane protein</topology>
    </subcellularLocation>
</comment>
<keyword evidence="6 9" id="KW-0472">Membrane</keyword>
<dbReference type="PANTHER" id="PTHR11337">
    <property type="entry name" value="MUCIN/PORIMIN"/>
    <property type="match status" value="1"/>
</dbReference>
<keyword evidence="7" id="KW-0325">Glycoprotein</keyword>
<evidence type="ECO:0000256" key="1">
    <source>
        <dbReference type="ARBA" id="ARBA00004479"/>
    </source>
</evidence>
<comment type="similarity">
    <text evidence="2">Belongs to the CD164 family.</text>
</comment>
<keyword evidence="4 10" id="KW-0732">Signal</keyword>
<dbReference type="GO" id="GO:0031410">
    <property type="term" value="C:cytoplasmic vesicle"/>
    <property type="evidence" value="ECO:0007669"/>
    <property type="project" value="TreeGrafter"/>
</dbReference>
<feature type="region of interest" description="Disordered" evidence="8">
    <location>
        <begin position="56"/>
        <end position="103"/>
    </location>
</feature>
<dbReference type="Pfam" id="PF05283">
    <property type="entry name" value="MGC-24"/>
    <property type="match status" value="1"/>
</dbReference>
<protein>
    <submittedName>
        <fullName evidence="12">Sialomucin core protein 24-like isoform X1</fullName>
    </submittedName>
</protein>
<feature type="chain" id="PRO_5042563147" evidence="10">
    <location>
        <begin position="24"/>
        <end position="185"/>
    </location>
</feature>
<gene>
    <name evidence="12" type="primary">LOC116955602</name>
</gene>
<dbReference type="InterPro" id="IPR007947">
    <property type="entry name" value="CD164_MGC24"/>
</dbReference>
<evidence type="ECO:0000256" key="6">
    <source>
        <dbReference type="ARBA" id="ARBA00023136"/>
    </source>
</evidence>
<reference evidence="12" key="1">
    <citation type="submission" date="2025-08" db="UniProtKB">
        <authorList>
            <consortium name="RefSeq"/>
        </authorList>
    </citation>
    <scope>IDENTIFICATION</scope>
    <source>
        <tissue evidence="12">Sperm</tissue>
    </source>
</reference>
<evidence type="ECO:0000256" key="7">
    <source>
        <dbReference type="ARBA" id="ARBA00023180"/>
    </source>
</evidence>
<feature type="signal peptide" evidence="10">
    <location>
        <begin position="1"/>
        <end position="23"/>
    </location>
</feature>
<dbReference type="KEGG" id="pmrn:116955602"/>